<dbReference type="GO" id="GO:0006730">
    <property type="term" value="P:one-carbon metabolic process"/>
    <property type="evidence" value="ECO:0007669"/>
    <property type="project" value="UniProtKB-KW"/>
</dbReference>
<dbReference type="GO" id="GO:0005829">
    <property type="term" value="C:cytosol"/>
    <property type="evidence" value="ECO:0007669"/>
    <property type="project" value="TreeGrafter"/>
</dbReference>
<keyword evidence="12 18" id="KW-0067">ATP-binding</keyword>
<dbReference type="GO" id="GO:0005759">
    <property type="term" value="C:mitochondrial matrix"/>
    <property type="evidence" value="ECO:0007669"/>
    <property type="project" value="UniProtKB-SubCell"/>
</dbReference>
<dbReference type="SUPFAM" id="SSF53244">
    <property type="entry name" value="MurD-like peptide ligases, peptide-binding domain"/>
    <property type="match status" value="1"/>
</dbReference>
<dbReference type="AlphaFoldDB" id="A0AA38RW26"/>
<feature type="binding site" evidence="19">
    <location>
        <position position="103"/>
    </location>
    <ligand>
        <name>Mg(2+)</name>
        <dbReference type="ChEBI" id="CHEBI:18420"/>
        <label>1</label>
    </ligand>
</feature>
<dbReference type="PIRSF" id="PIRSF038895">
    <property type="entry name" value="FPGS"/>
    <property type="match status" value="1"/>
</dbReference>
<evidence type="ECO:0000313" key="21">
    <source>
        <dbReference type="Proteomes" id="UP001174691"/>
    </source>
</evidence>
<evidence type="ECO:0000256" key="1">
    <source>
        <dbReference type="ARBA" id="ARBA00004273"/>
    </source>
</evidence>
<evidence type="ECO:0000256" key="9">
    <source>
        <dbReference type="ARBA" id="ARBA00022723"/>
    </source>
</evidence>
<evidence type="ECO:0000256" key="10">
    <source>
        <dbReference type="ARBA" id="ARBA00022741"/>
    </source>
</evidence>
<evidence type="ECO:0000256" key="16">
    <source>
        <dbReference type="ARBA" id="ARBA00047493"/>
    </source>
</evidence>
<sequence>MAARSYDEALTLLATLQSNRAITSLFTPPPTTSPSSPKPDLNAQAIPEMLLWLKRAGYTPSDLAPLKTIHVAGTKGKGSVSALATSILTRYPAVAGRVGTYTSPHVVSVRERIMLDGQPISRELFASYFFQLWDRFAESARADGREEEGCRPFYFRFLTILAWHVFLSEGVRSAVVECGIGGEYDATNVIPAEAVTAAVVTQLGIDHVAMLGDTVEKIAWHKAGIFKPGVKSFTMKLEGRDGVMEVLRERAEEKGAPLVEVPYQKVLEWEGVEGARLGGDFQKFNMALAVAAVREHLVRLGHVFDEGPFARDDYSLKDMPREFVDGLRNASLRGRCEVIKDEANAIEWYVDGAHTDESLEAAGKWFGCAANDLPRVVPVLVFNQQERDSQHLLKVLLHTVERTRCSNMGPFQLAIFCRNEEEEPAEGETRDLSVQEANARTFRDWDKSKVCAAWTETAVKPALKAIADHAREWKRQGYTTQVLVTGSFHLVGAVIKNVEHVEG</sequence>
<evidence type="ECO:0000256" key="4">
    <source>
        <dbReference type="ARBA" id="ARBA00005150"/>
    </source>
</evidence>
<dbReference type="PANTHER" id="PTHR11136">
    <property type="entry name" value="FOLYLPOLYGLUTAMATE SYNTHASE-RELATED"/>
    <property type="match status" value="1"/>
</dbReference>
<evidence type="ECO:0000256" key="19">
    <source>
        <dbReference type="PIRSR" id="PIRSR038895-2"/>
    </source>
</evidence>
<comment type="caution">
    <text evidence="20">The sequence shown here is derived from an EMBL/GenBank/DDBJ whole genome shotgun (WGS) entry which is preliminary data.</text>
</comment>
<organism evidence="20 21">
    <name type="scientific">Coniochaeta hoffmannii</name>
    <dbReference type="NCBI Taxonomy" id="91930"/>
    <lineage>
        <taxon>Eukaryota</taxon>
        <taxon>Fungi</taxon>
        <taxon>Dikarya</taxon>
        <taxon>Ascomycota</taxon>
        <taxon>Pezizomycotina</taxon>
        <taxon>Sordariomycetes</taxon>
        <taxon>Sordariomycetidae</taxon>
        <taxon>Coniochaetales</taxon>
        <taxon>Coniochaetaceae</taxon>
        <taxon>Coniochaeta</taxon>
    </lineage>
</organism>
<dbReference type="InterPro" id="IPR036565">
    <property type="entry name" value="Mur-like_cat_sf"/>
</dbReference>
<keyword evidence="21" id="KW-1185">Reference proteome</keyword>
<accession>A0AA38RW26</accession>
<keyword evidence="6" id="KW-0963">Cytoplasm</keyword>
<dbReference type="GO" id="GO:0004326">
    <property type="term" value="F:tetrahydrofolylpolyglutamate synthase activity"/>
    <property type="evidence" value="ECO:0007669"/>
    <property type="project" value="UniProtKB-EC"/>
</dbReference>
<dbReference type="InterPro" id="IPR023600">
    <property type="entry name" value="Folylpolyglutamate_synth_euk"/>
</dbReference>
<comment type="catalytic activity">
    <reaction evidence="16 17">
        <text>(6S)-5,6,7,8-tetrahydrofolyl-(gamma-L-Glu)(n) + L-glutamate + ATP = (6S)-5,6,7,8-tetrahydrofolyl-(gamma-L-Glu)(n+1) + ADP + phosphate + H(+)</text>
        <dbReference type="Rhea" id="RHEA:10580"/>
        <dbReference type="Rhea" id="RHEA-COMP:14738"/>
        <dbReference type="Rhea" id="RHEA-COMP:14740"/>
        <dbReference type="ChEBI" id="CHEBI:15378"/>
        <dbReference type="ChEBI" id="CHEBI:29985"/>
        <dbReference type="ChEBI" id="CHEBI:30616"/>
        <dbReference type="ChEBI" id="CHEBI:43474"/>
        <dbReference type="ChEBI" id="CHEBI:141005"/>
        <dbReference type="ChEBI" id="CHEBI:456216"/>
        <dbReference type="EC" id="6.3.2.17"/>
    </reaction>
</comment>
<comment type="function">
    <text evidence="17">Catalyzes conversion of folates to polyglutamate derivatives allowing concentration of folate compounds in the cell and the intracellular retention of these cofactors, which are important substrates for most of the folate-dependent enzymes that are involved in one-carbon transfer reactions involved in purine, pyrimidine and amino acid synthesis.</text>
</comment>
<dbReference type="PROSITE" id="PS01012">
    <property type="entry name" value="FOLYLPOLYGLU_SYNT_2"/>
    <property type="match status" value="1"/>
</dbReference>
<feature type="binding site" evidence="19">
    <location>
        <position position="207"/>
    </location>
    <ligand>
        <name>Mg(2+)</name>
        <dbReference type="ChEBI" id="CHEBI:18420"/>
        <label>1</label>
    </ligand>
</feature>
<keyword evidence="9 19" id="KW-0479">Metal-binding</keyword>
<reference evidence="20" key="1">
    <citation type="submission" date="2022-07" db="EMBL/GenBank/DDBJ databases">
        <title>Fungi with potential for degradation of polypropylene.</title>
        <authorList>
            <person name="Gostincar C."/>
        </authorList>
    </citation>
    <scope>NUCLEOTIDE SEQUENCE</scope>
    <source>
        <strain evidence="20">EXF-13287</strain>
    </source>
</reference>
<evidence type="ECO:0000256" key="12">
    <source>
        <dbReference type="ARBA" id="ARBA00022840"/>
    </source>
</evidence>
<feature type="binding site" evidence="19">
    <location>
        <position position="177"/>
    </location>
    <ligand>
        <name>Mg(2+)</name>
        <dbReference type="ChEBI" id="CHEBI:18420"/>
        <label>1</label>
    </ligand>
</feature>
<comment type="similarity">
    <text evidence="5 17">Belongs to the folylpolyglutamate synthase family.</text>
</comment>
<dbReference type="GO" id="GO:0005743">
    <property type="term" value="C:mitochondrial inner membrane"/>
    <property type="evidence" value="ECO:0007669"/>
    <property type="project" value="UniProtKB-SubCell"/>
</dbReference>
<keyword evidence="15" id="KW-0472">Membrane</keyword>
<evidence type="ECO:0000256" key="8">
    <source>
        <dbReference type="ARBA" id="ARBA00022598"/>
    </source>
</evidence>
<evidence type="ECO:0000256" key="14">
    <source>
        <dbReference type="ARBA" id="ARBA00023128"/>
    </source>
</evidence>
<dbReference type="EMBL" id="JANBVN010000060">
    <property type="protein sequence ID" value="KAJ9151695.1"/>
    <property type="molecule type" value="Genomic_DNA"/>
</dbReference>
<evidence type="ECO:0000256" key="6">
    <source>
        <dbReference type="ARBA" id="ARBA00022490"/>
    </source>
</evidence>
<comment type="cofactor">
    <cofactor evidence="17">
        <name>a monovalent cation</name>
        <dbReference type="ChEBI" id="CHEBI:60242"/>
    </cofactor>
    <text evidence="17">A monovalent cation.</text>
</comment>
<evidence type="ECO:0000256" key="11">
    <source>
        <dbReference type="ARBA" id="ARBA00022792"/>
    </source>
</evidence>
<comment type="pathway">
    <text evidence="4 17">Cofactor biosynthesis; tetrahydrofolylpolyglutamate biosynthesis.</text>
</comment>
<keyword evidence="11" id="KW-0999">Mitochondrion inner membrane</keyword>
<dbReference type="EC" id="6.3.2.17" evidence="17"/>
<keyword evidence="13 19" id="KW-0460">Magnesium</keyword>
<evidence type="ECO:0000313" key="20">
    <source>
        <dbReference type="EMBL" id="KAJ9151695.1"/>
    </source>
</evidence>
<keyword evidence="8 17" id="KW-0436">Ligase</keyword>
<dbReference type="InterPro" id="IPR001645">
    <property type="entry name" value="Folylpolyglutamate_synth"/>
</dbReference>
<keyword evidence="14" id="KW-0496">Mitochondrion</keyword>
<evidence type="ECO:0000256" key="7">
    <source>
        <dbReference type="ARBA" id="ARBA00022563"/>
    </source>
</evidence>
<keyword evidence="10 18" id="KW-0547">Nucleotide-binding</keyword>
<evidence type="ECO:0000256" key="2">
    <source>
        <dbReference type="ARBA" id="ARBA00004305"/>
    </source>
</evidence>
<dbReference type="NCBIfam" id="TIGR01499">
    <property type="entry name" value="folC"/>
    <property type="match status" value="1"/>
</dbReference>
<dbReference type="SUPFAM" id="SSF53623">
    <property type="entry name" value="MurD-like peptide ligases, catalytic domain"/>
    <property type="match status" value="1"/>
</dbReference>
<evidence type="ECO:0000256" key="18">
    <source>
        <dbReference type="PIRSR" id="PIRSR038895-1"/>
    </source>
</evidence>
<evidence type="ECO:0000256" key="3">
    <source>
        <dbReference type="ARBA" id="ARBA00004496"/>
    </source>
</evidence>
<evidence type="ECO:0000256" key="5">
    <source>
        <dbReference type="ARBA" id="ARBA00008276"/>
    </source>
</evidence>
<dbReference type="InterPro" id="IPR018109">
    <property type="entry name" value="Folylpolyglutamate_synth_CS"/>
</dbReference>
<comment type="subcellular location">
    <subcellularLocation>
        <location evidence="3">Cytoplasm</location>
    </subcellularLocation>
    <subcellularLocation>
        <location evidence="1">Mitochondrion inner membrane</location>
    </subcellularLocation>
    <subcellularLocation>
        <location evidence="2">Mitochondrion matrix</location>
    </subcellularLocation>
</comment>
<evidence type="ECO:0000256" key="15">
    <source>
        <dbReference type="ARBA" id="ARBA00023136"/>
    </source>
</evidence>
<dbReference type="Proteomes" id="UP001174691">
    <property type="component" value="Unassembled WGS sequence"/>
</dbReference>
<gene>
    <name evidence="20" type="ORF">NKR19_g4734</name>
</gene>
<feature type="binding site" evidence="18">
    <location>
        <position position="351"/>
    </location>
    <ligand>
        <name>ATP</name>
        <dbReference type="ChEBI" id="CHEBI:30616"/>
    </ligand>
</feature>
<dbReference type="Gene3D" id="3.40.1190.10">
    <property type="entry name" value="Mur-like, catalytic domain"/>
    <property type="match status" value="1"/>
</dbReference>
<protein>
    <recommendedName>
        <fullName evidence="17">Folylpolyglutamate synthase</fullName>
        <ecNumber evidence="17">6.3.2.17</ecNumber>
    </recommendedName>
    <alternativeName>
        <fullName evidence="17">Folylpoly-gamma-glutamate synthetase</fullName>
    </alternativeName>
    <alternativeName>
        <fullName evidence="17">Tetrahydrofolylpolyglutamate synthase</fullName>
    </alternativeName>
</protein>
<dbReference type="GO" id="GO:0046872">
    <property type="term" value="F:metal ion binding"/>
    <property type="evidence" value="ECO:0007669"/>
    <property type="project" value="UniProtKB-KW"/>
</dbReference>
<dbReference type="GO" id="GO:0005524">
    <property type="term" value="F:ATP binding"/>
    <property type="evidence" value="ECO:0007669"/>
    <property type="project" value="UniProtKB-KW"/>
</dbReference>
<dbReference type="PANTHER" id="PTHR11136:SF5">
    <property type="entry name" value="FOLYLPOLYGLUTAMATE SYNTHASE, MITOCHONDRIAL"/>
    <property type="match status" value="1"/>
</dbReference>
<proteinExistence type="inferred from homology"/>
<name>A0AA38RW26_9PEZI</name>
<evidence type="ECO:0000256" key="17">
    <source>
        <dbReference type="PIRNR" id="PIRNR038895"/>
    </source>
</evidence>
<dbReference type="InterPro" id="IPR036615">
    <property type="entry name" value="Mur_ligase_C_dom_sf"/>
</dbReference>
<evidence type="ECO:0000256" key="13">
    <source>
        <dbReference type="ARBA" id="ARBA00022842"/>
    </source>
</evidence>
<dbReference type="Gene3D" id="3.90.190.20">
    <property type="entry name" value="Mur ligase, C-terminal domain"/>
    <property type="match status" value="1"/>
</dbReference>
<keyword evidence="7 17" id="KW-0554">One-carbon metabolism</keyword>
<feature type="binding site" evidence="18">
    <location>
        <position position="335"/>
    </location>
    <ligand>
        <name>ATP</name>
        <dbReference type="ChEBI" id="CHEBI:30616"/>
    </ligand>
</feature>